<feature type="signal peptide" evidence="1">
    <location>
        <begin position="1"/>
        <end position="21"/>
    </location>
</feature>
<dbReference type="CDD" id="cd15482">
    <property type="entry name" value="Sialidase_non-viral"/>
    <property type="match status" value="1"/>
</dbReference>
<dbReference type="SUPFAM" id="SSF50939">
    <property type="entry name" value="Sialidases"/>
    <property type="match status" value="1"/>
</dbReference>
<comment type="caution">
    <text evidence="3">The sequence shown here is derived from an EMBL/GenBank/DDBJ whole genome shotgun (WGS) entry which is preliminary data.</text>
</comment>
<evidence type="ECO:0000313" key="3">
    <source>
        <dbReference type="EMBL" id="OUJ74193.1"/>
    </source>
</evidence>
<evidence type="ECO:0000256" key="1">
    <source>
        <dbReference type="SAM" id="SignalP"/>
    </source>
</evidence>
<gene>
    <name evidence="3" type="ORF">BXP70_10695</name>
</gene>
<dbReference type="Pfam" id="PF13088">
    <property type="entry name" value="BNR_2"/>
    <property type="match status" value="1"/>
</dbReference>
<feature type="domain" description="Sialidase" evidence="2">
    <location>
        <begin position="53"/>
        <end position="329"/>
    </location>
</feature>
<dbReference type="OrthoDB" id="41724at2"/>
<evidence type="ECO:0000313" key="4">
    <source>
        <dbReference type="Proteomes" id="UP000194873"/>
    </source>
</evidence>
<protein>
    <submittedName>
        <fullName evidence="3">Sialidase</fullName>
    </submittedName>
</protein>
<feature type="chain" id="PRO_5013054749" evidence="1">
    <location>
        <begin position="22"/>
        <end position="346"/>
    </location>
</feature>
<keyword evidence="4" id="KW-1185">Reference proteome</keyword>
<dbReference type="InterPro" id="IPR036278">
    <property type="entry name" value="Sialidase_sf"/>
</dbReference>
<dbReference type="PANTHER" id="PTHR43752:SF2">
    <property type="entry name" value="BNR_ASP-BOX REPEAT FAMILY PROTEIN"/>
    <property type="match status" value="1"/>
</dbReference>
<keyword evidence="1" id="KW-0732">Signal</keyword>
<dbReference type="InterPro" id="IPR011040">
    <property type="entry name" value="Sialidase"/>
</dbReference>
<organism evidence="3 4">
    <name type="scientific">Hymenobacter crusticola</name>
    <dbReference type="NCBI Taxonomy" id="1770526"/>
    <lineage>
        <taxon>Bacteria</taxon>
        <taxon>Pseudomonadati</taxon>
        <taxon>Bacteroidota</taxon>
        <taxon>Cytophagia</taxon>
        <taxon>Cytophagales</taxon>
        <taxon>Hymenobacteraceae</taxon>
        <taxon>Hymenobacter</taxon>
    </lineage>
</organism>
<proteinExistence type="predicted"/>
<evidence type="ECO:0000259" key="2">
    <source>
        <dbReference type="Pfam" id="PF13088"/>
    </source>
</evidence>
<sequence length="346" mass="38301">MKKHFLLASTFLLGFQMSAAAQTTWVKAKEELLFTTPPFQQCHASTLVEDAGGNLLVACFGGSYEGSKDVAIWLTGISKTGSVSQPRSVANGVVSDTLRYPTWNPVLFKARAGKLFLFYKVGPNPREWWGMVKTSTDEGKTWSAPRQLPPGILGPIKNKPVQLANRTILAPSSIEEKTERWKVHLEKSTDQGQTWQVIPVDNASAFDVIQPSILVYPGNRLQILCRSKQGSVVQAWSTDGGNSWSTLSKTTLLNPNSGTDAVTLKDGSQLLVYNPDVPGKEWFNGRSKLRVAQSKDGQTWHDVAELENGTKEEFSYPAVIQTHDGRVHITYTYDRKNIKHVVLQAK</sequence>
<name>A0A243WEQ7_9BACT</name>
<accession>A0A243WEQ7</accession>
<dbReference type="Gene3D" id="2.120.10.10">
    <property type="match status" value="1"/>
</dbReference>
<dbReference type="Proteomes" id="UP000194873">
    <property type="component" value="Unassembled WGS sequence"/>
</dbReference>
<dbReference type="RefSeq" id="WP_086594044.1">
    <property type="nucleotide sequence ID" value="NZ_MTSE01000004.1"/>
</dbReference>
<reference evidence="3 4" key="1">
    <citation type="submission" date="2017-01" db="EMBL/GenBank/DDBJ databases">
        <title>A new Hymenobacter.</title>
        <authorList>
            <person name="Liang Y."/>
            <person name="Feng F."/>
        </authorList>
    </citation>
    <scope>NUCLEOTIDE SEQUENCE [LARGE SCALE GENOMIC DNA]</scope>
    <source>
        <strain evidence="3">MIMBbqt21</strain>
    </source>
</reference>
<dbReference type="AlphaFoldDB" id="A0A243WEQ7"/>
<dbReference type="PANTHER" id="PTHR43752">
    <property type="entry name" value="BNR/ASP-BOX REPEAT FAMILY PROTEIN"/>
    <property type="match status" value="1"/>
</dbReference>
<dbReference type="EMBL" id="MTSE01000004">
    <property type="protein sequence ID" value="OUJ74193.1"/>
    <property type="molecule type" value="Genomic_DNA"/>
</dbReference>